<dbReference type="Pfam" id="PF07728">
    <property type="entry name" value="AAA_5"/>
    <property type="match status" value="1"/>
</dbReference>
<dbReference type="InterPro" id="IPR052934">
    <property type="entry name" value="Methyl-DNA_Rec/Restrict_Enz"/>
</dbReference>
<protein>
    <submittedName>
        <fullName evidence="4">AAA family ATPase</fullName>
    </submittedName>
</protein>
<feature type="domain" description="AAA+ ATPase" evidence="3">
    <location>
        <begin position="718"/>
        <end position="880"/>
    </location>
</feature>
<accession>A0A4S8P5A0</accession>
<evidence type="ECO:0000313" key="5">
    <source>
        <dbReference type="Proteomes" id="UP000305792"/>
    </source>
</evidence>
<feature type="region of interest" description="Disordered" evidence="1">
    <location>
        <begin position="80"/>
        <end position="110"/>
    </location>
</feature>
<sequence>MDGMQSNSRPAMDAQPQSRPLPDDQAPVQWPRAPQHQAERQAKSGISSGLLAALATAFSVVSLTLGVVFGSILFMPVPESTTGGPQQDTVPDEGVEDGPSSPGDRFESVPDSADLEEVVEICAPNSEHVRVADEGNTIIISGVAAEGGPEEPVEELACVLVLLDAPDSLWDHIITTRAIDGQQEEELGAYTVRWSYHPDDGLNLTIVTNLRLIAKRRSRRISQIRARFGRACGRIMRPDLIAKGPLVIDPSTDQVLIPARNDTTIRAVGRSYIDVGFDRGESLFVPGRPVWNDKTVRELYYHYNLQTDDSNDRFHEKLERQLASASDDAKLLMAELMALQAMPLTRNSLKPSSKADRVEPVLRWMDENVALPEEIKEAFLEGTWNGGTGAHTMLWKWLFDAVELLRAWFRLLPPERSHIIADPWEWRDWIRGTGGMPSLTEALLYLGFPEHFLPIINVEHKRKIRGAFSHLLPEQIAGVDLDRDLFEITLRLQRQYGDRIDFYRPPFRDEWQTTVRPSGERRAWYVPPPHDDAELEYWIDQGIITISAGRLGPLTSATDRTTIRSMVESAYGHLDYADRAALTMEFHSFWSLMQRDDLVATVQDDQLWIGVLKHGAAYGPGGELSRNVDWYSKQPIALTGLSQSLRIELQRSVAVADISVKLTELSQILGVETDTSEEDQEESPPPLDPLNPALLQGLSERLHLDEAWLRELVSLVQDRKQVVLYGPPGTGKTYLAQELAEHLTDRDAVTLVQFHPSYAYEDFIEGFRPAPAGEGSVGFVLTAGPLRDLVRKARNDSRPHVLIIDEMNRAHLAKVFGELYFLLEYRNRSVRLQYSPEESFSLPENVYIIATMNTADRSIALLDAAIRRRFAFEEMHPEEAPVRDLLSNWLGQNASGDPRPALLRALNEAIPESDHDFKIGPSYLMRADAGSDEGIARIWRHDLLPLLEEHFHGRMSRSEVHETFGLGAIRLAAGTSLRAATEEQTST</sequence>
<dbReference type="InterPro" id="IPR027417">
    <property type="entry name" value="P-loop_NTPase"/>
</dbReference>
<dbReference type="EMBL" id="STGX01000018">
    <property type="protein sequence ID" value="THV24475.1"/>
    <property type="molecule type" value="Genomic_DNA"/>
</dbReference>
<dbReference type="GO" id="GO:0005524">
    <property type="term" value="F:ATP binding"/>
    <property type="evidence" value="ECO:0007669"/>
    <property type="project" value="InterPro"/>
</dbReference>
<keyword evidence="2" id="KW-0812">Transmembrane</keyword>
<reference evidence="4 5" key="1">
    <citation type="journal article" date="2018" name="Int. J. Syst. Evol. Microbiol.">
        <title>Glycomyces paridis sp. nov., isolated from the medicinal plant Paris polyphylla.</title>
        <authorList>
            <person name="Fang X.M."/>
            <person name="Bai J.L."/>
            <person name="Su J."/>
            <person name="Zhao L.L."/>
            <person name="Liu H.Y."/>
            <person name="Ma B.P."/>
            <person name="Zhang Y.Q."/>
            <person name="Yu L.Y."/>
        </authorList>
    </citation>
    <scope>NUCLEOTIDE SEQUENCE [LARGE SCALE GENOMIC DNA]</scope>
    <source>
        <strain evidence="4 5">CPCC 204357</strain>
    </source>
</reference>
<feature type="region of interest" description="Disordered" evidence="1">
    <location>
        <begin position="671"/>
        <end position="690"/>
    </location>
</feature>
<feature type="compositionally biased region" description="Polar residues" evidence="1">
    <location>
        <begin position="80"/>
        <end position="89"/>
    </location>
</feature>
<dbReference type="CDD" id="cd00009">
    <property type="entry name" value="AAA"/>
    <property type="match status" value="1"/>
</dbReference>
<dbReference type="SUPFAM" id="SSF52540">
    <property type="entry name" value="P-loop containing nucleoside triphosphate hydrolases"/>
    <property type="match status" value="1"/>
</dbReference>
<name>A0A4S8P5A0_9ACTN</name>
<dbReference type="PANTHER" id="PTHR37291:SF1">
    <property type="entry name" value="TYPE IV METHYL-DIRECTED RESTRICTION ENZYME ECOKMCRB SUBUNIT"/>
    <property type="match status" value="1"/>
</dbReference>
<evidence type="ECO:0000256" key="2">
    <source>
        <dbReference type="SAM" id="Phobius"/>
    </source>
</evidence>
<keyword evidence="2" id="KW-0472">Membrane</keyword>
<evidence type="ECO:0000256" key="1">
    <source>
        <dbReference type="SAM" id="MobiDB-lite"/>
    </source>
</evidence>
<proteinExistence type="predicted"/>
<evidence type="ECO:0000313" key="4">
    <source>
        <dbReference type="EMBL" id="THV24475.1"/>
    </source>
</evidence>
<feature type="region of interest" description="Disordered" evidence="1">
    <location>
        <begin position="1"/>
        <end position="41"/>
    </location>
</feature>
<gene>
    <name evidence="4" type="ORF">E9998_20895</name>
</gene>
<feature type="transmembrane region" description="Helical" evidence="2">
    <location>
        <begin position="50"/>
        <end position="75"/>
    </location>
</feature>
<keyword evidence="2" id="KW-1133">Transmembrane helix</keyword>
<dbReference type="AlphaFoldDB" id="A0A4S8P5A0"/>
<dbReference type="Proteomes" id="UP000305792">
    <property type="component" value="Unassembled WGS sequence"/>
</dbReference>
<evidence type="ECO:0000259" key="3">
    <source>
        <dbReference type="SMART" id="SM00382"/>
    </source>
</evidence>
<dbReference type="SMART" id="SM00382">
    <property type="entry name" value="AAA"/>
    <property type="match status" value="1"/>
</dbReference>
<dbReference type="InterPro" id="IPR003593">
    <property type="entry name" value="AAA+_ATPase"/>
</dbReference>
<dbReference type="GO" id="GO:0016887">
    <property type="term" value="F:ATP hydrolysis activity"/>
    <property type="evidence" value="ECO:0007669"/>
    <property type="project" value="InterPro"/>
</dbReference>
<comment type="caution">
    <text evidence="4">The sequence shown here is derived from an EMBL/GenBank/DDBJ whole genome shotgun (WGS) entry which is preliminary data.</text>
</comment>
<dbReference type="InterPro" id="IPR011704">
    <property type="entry name" value="ATPase_dyneun-rel_AAA"/>
</dbReference>
<keyword evidence="5" id="KW-1185">Reference proteome</keyword>
<dbReference type="PANTHER" id="PTHR37291">
    <property type="entry name" value="5-METHYLCYTOSINE-SPECIFIC RESTRICTION ENZYME B"/>
    <property type="match status" value="1"/>
</dbReference>
<dbReference type="Gene3D" id="3.40.50.300">
    <property type="entry name" value="P-loop containing nucleotide triphosphate hydrolases"/>
    <property type="match status" value="1"/>
</dbReference>
<organism evidence="4 5">
    <name type="scientific">Glycomyces paridis</name>
    <dbReference type="NCBI Taxonomy" id="2126555"/>
    <lineage>
        <taxon>Bacteria</taxon>
        <taxon>Bacillati</taxon>
        <taxon>Actinomycetota</taxon>
        <taxon>Actinomycetes</taxon>
        <taxon>Glycomycetales</taxon>
        <taxon>Glycomycetaceae</taxon>
        <taxon>Glycomyces</taxon>
    </lineage>
</organism>